<proteinExistence type="predicted"/>
<keyword evidence="3" id="KW-1185">Reference proteome</keyword>
<feature type="region of interest" description="Disordered" evidence="1">
    <location>
        <begin position="99"/>
        <end position="118"/>
    </location>
</feature>
<accession>A0A8E2EBL1</accession>
<feature type="region of interest" description="Disordered" evidence="1">
    <location>
        <begin position="59"/>
        <end position="78"/>
    </location>
</feature>
<evidence type="ECO:0000256" key="1">
    <source>
        <dbReference type="SAM" id="MobiDB-lite"/>
    </source>
</evidence>
<evidence type="ECO:0000313" key="3">
    <source>
        <dbReference type="Proteomes" id="UP000250266"/>
    </source>
</evidence>
<feature type="compositionally biased region" description="Pro residues" evidence="1">
    <location>
        <begin position="204"/>
        <end position="214"/>
    </location>
</feature>
<dbReference type="Proteomes" id="UP000250266">
    <property type="component" value="Unassembled WGS sequence"/>
</dbReference>
<protein>
    <submittedName>
        <fullName evidence="2">Uncharacterized protein</fullName>
    </submittedName>
</protein>
<name>A0A8E2EBL1_9PEZI</name>
<sequence length="271" mass="28974">MKWTWLKSGYMQREIGSGTHVAASAFLSEETWTTTRPYPFYQPFHPALNTSIRQKRTNPAIPKNQNATTNDHPKQRQAKMASNTLPANFGLSSLSASASATTSANKPEPERAAGAAAGAIEGASADDGASGAVAGWSTGRRVSRGAACEAECGSWFLFVRDCIFLGPVFSVCNSPILCIPSLHTISAVLSAVLLLTPSALPSPSPPSPLSPFPLPSASNTLSPQTPADPSARADATMKNLDEHVRQLMIELNRIDEQNMKKGAEWPKRSER</sequence>
<dbReference type="EMBL" id="KV744944">
    <property type="protein sequence ID" value="OCK80820.1"/>
    <property type="molecule type" value="Genomic_DNA"/>
</dbReference>
<gene>
    <name evidence="2" type="ORF">K432DRAFT_392724</name>
</gene>
<dbReference type="AlphaFoldDB" id="A0A8E2EBL1"/>
<feature type="region of interest" description="Disordered" evidence="1">
    <location>
        <begin position="204"/>
        <end position="237"/>
    </location>
</feature>
<organism evidence="2 3">
    <name type="scientific">Lepidopterella palustris CBS 459.81</name>
    <dbReference type="NCBI Taxonomy" id="1314670"/>
    <lineage>
        <taxon>Eukaryota</taxon>
        <taxon>Fungi</taxon>
        <taxon>Dikarya</taxon>
        <taxon>Ascomycota</taxon>
        <taxon>Pezizomycotina</taxon>
        <taxon>Dothideomycetes</taxon>
        <taxon>Pleosporomycetidae</taxon>
        <taxon>Mytilinidiales</taxon>
        <taxon>Argynnaceae</taxon>
        <taxon>Lepidopterella</taxon>
    </lineage>
</organism>
<evidence type="ECO:0000313" key="2">
    <source>
        <dbReference type="EMBL" id="OCK80820.1"/>
    </source>
</evidence>
<reference evidence="2 3" key="1">
    <citation type="journal article" date="2016" name="Nat. Commun.">
        <title>Ectomycorrhizal ecology is imprinted in the genome of the dominant symbiotic fungus Cenococcum geophilum.</title>
        <authorList>
            <consortium name="DOE Joint Genome Institute"/>
            <person name="Peter M."/>
            <person name="Kohler A."/>
            <person name="Ohm R.A."/>
            <person name="Kuo A."/>
            <person name="Krutzmann J."/>
            <person name="Morin E."/>
            <person name="Arend M."/>
            <person name="Barry K.W."/>
            <person name="Binder M."/>
            <person name="Choi C."/>
            <person name="Clum A."/>
            <person name="Copeland A."/>
            <person name="Grisel N."/>
            <person name="Haridas S."/>
            <person name="Kipfer T."/>
            <person name="LaButti K."/>
            <person name="Lindquist E."/>
            <person name="Lipzen A."/>
            <person name="Maire R."/>
            <person name="Meier B."/>
            <person name="Mihaltcheva S."/>
            <person name="Molinier V."/>
            <person name="Murat C."/>
            <person name="Poggeler S."/>
            <person name="Quandt C.A."/>
            <person name="Sperisen C."/>
            <person name="Tritt A."/>
            <person name="Tisserant E."/>
            <person name="Crous P.W."/>
            <person name="Henrissat B."/>
            <person name="Nehls U."/>
            <person name="Egli S."/>
            <person name="Spatafora J.W."/>
            <person name="Grigoriev I.V."/>
            <person name="Martin F.M."/>
        </authorList>
    </citation>
    <scope>NUCLEOTIDE SEQUENCE [LARGE SCALE GENOMIC DNA]</scope>
    <source>
        <strain evidence="2 3">CBS 459.81</strain>
    </source>
</reference>